<proteinExistence type="predicted"/>
<feature type="compositionally biased region" description="Low complexity" evidence="1">
    <location>
        <begin position="41"/>
        <end position="84"/>
    </location>
</feature>
<evidence type="ECO:0000313" key="2">
    <source>
        <dbReference type="EMBL" id="CAI9734726.1"/>
    </source>
</evidence>
<sequence length="138" mass="14522">MNILIALIDLDYMHGSSNCSSSSSSSSYGVCNCCRNGGGASSNSSSSSSSSSSYSVSSNCSSSNGNSSSSSSSSSCSSSSSSSSGLRWRNMDEMIPSNHLWKPMHGHTDISRPRRANLSRLVKDTGYQIENMKTAMEN</sequence>
<dbReference type="Proteomes" id="UP001162480">
    <property type="component" value="Chromosome 16"/>
</dbReference>
<reference evidence="2" key="1">
    <citation type="submission" date="2023-08" db="EMBL/GenBank/DDBJ databases">
        <authorList>
            <person name="Alioto T."/>
            <person name="Alioto T."/>
            <person name="Gomez Garrido J."/>
        </authorList>
    </citation>
    <scope>NUCLEOTIDE SEQUENCE</scope>
</reference>
<keyword evidence="3" id="KW-1185">Reference proteome</keyword>
<feature type="region of interest" description="Disordered" evidence="1">
    <location>
        <begin position="38"/>
        <end position="89"/>
    </location>
</feature>
<gene>
    <name evidence="2" type="ORF">OCTVUL_1B001215</name>
</gene>
<name>A0AA36BJR7_OCTVU</name>
<accession>A0AA36BJR7</accession>
<organism evidence="2 3">
    <name type="scientific">Octopus vulgaris</name>
    <name type="common">Common octopus</name>
    <dbReference type="NCBI Taxonomy" id="6645"/>
    <lineage>
        <taxon>Eukaryota</taxon>
        <taxon>Metazoa</taxon>
        <taxon>Spiralia</taxon>
        <taxon>Lophotrochozoa</taxon>
        <taxon>Mollusca</taxon>
        <taxon>Cephalopoda</taxon>
        <taxon>Coleoidea</taxon>
        <taxon>Octopodiformes</taxon>
        <taxon>Octopoda</taxon>
        <taxon>Incirrata</taxon>
        <taxon>Octopodidae</taxon>
        <taxon>Octopus</taxon>
    </lineage>
</organism>
<evidence type="ECO:0000256" key="1">
    <source>
        <dbReference type="SAM" id="MobiDB-lite"/>
    </source>
</evidence>
<dbReference type="EMBL" id="OX597829">
    <property type="protein sequence ID" value="CAI9734726.1"/>
    <property type="molecule type" value="Genomic_DNA"/>
</dbReference>
<protein>
    <submittedName>
        <fullName evidence="2">Uncharacterized protein</fullName>
    </submittedName>
</protein>
<dbReference type="AlphaFoldDB" id="A0AA36BJR7"/>
<evidence type="ECO:0000313" key="3">
    <source>
        <dbReference type="Proteomes" id="UP001162480"/>
    </source>
</evidence>